<comment type="caution">
    <text evidence="2">The sequence shown here is derived from an EMBL/GenBank/DDBJ whole genome shotgun (WGS) entry which is preliminary data.</text>
</comment>
<feature type="compositionally biased region" description="Basic and acidic residues" evidence="1">
    <location>
        <begin position="138"/>
        <end position="147"/>
    </location>
</feature>
<organism evidence="2 3">
    <name type="scientific">Durusdinium trenchii</name>
    <dbReference type="NCBI Taxonomy" id="1381693"/>
    <lineage>
        <taxon>Eukaryota</taxon>
        <taxon>Sar</taxon>
        <taxon>Alveolata</taxon>
        <taxon>Dinophyceae</taxon>
        <taxon>Suessiales</taxon>
        <taxon>Symbiodiniaceae</taxon>
        <taxon>Durusdinium</taxon>
    </lineage>
</organism>
<feature type="region of interest" description="Disordered" evidence="1">
    <location>
        <begin position="761"/>
        <end position="787"/>
    </location>
</feature>
<reference evidence="2 3" key="1">
    <citation type="submission" date="2024-02" db="EMBL/GenBank/DDBJ databases">
        <authorList>
            <person name="Chen Y."/>
            <person name="Shah S."/>
            <person name="Dougan E. K."/>
            <person name="Thang M."/>
            <person name="Chan C."/>
        </authorList>
    </citation>
    <scope>NUCLEOTIDE SEQUENCE [LARGE SCALE GENOMIC DNA]</scope>
</reference>
<evidence type="ECO:0000256" key="1">
    <source>
        <dbReference type="SAM" id="MobiDB-lite"/>
    </source>
</evidence>
<feature type="region of interest" description="Disordered" evidence="1">
    <location>
        <begin position="60"/>
        <end position="108"/>
    </location>
</feature>
<sequence length="1002" mass="109649">LHTLAVEKFQFVSAESGDHAFVAPPPAVDPDARMAKLEEMVLSMQRNLQDLLAAGQVGGGVSAPPTKEAPKPKATLRVGKDKDVVEKSAASKGILKPTTLRPDRAPPLQHLDSGVIAATLAAGIPGSHLQEMDRLVGSKPKRLDDAPRPTPRPPTALSESDGEPEEEEEEPEDEEAGESLAPMEKALLKLTKIAHALTEKKPKKDQTIEQVLDAGSATFAASEDDELARKDLPRKQAMNVITFALNFLAAGRALQPPVLMGRRLSSRQRQAVRPLENRLEPGHCAERPPRVRVHCSLASKIKLFELLDASGRLDLHPRAAVTPGFGNGLFAVTKDLTKDRLVLDARPANLLEQPPGRWIGTLAGGEALVKLQLREGEVLKCSGSDLRDYYYLFKVSQSRSRKNVLVGALPTNLLTRLKACSADVRAYTQVYGSLKSLAMGDSLAVEFGQTAHLGIGVQSGILHPHNLMTYQTPLPRVSDFFGLVIDDFVGFSICQADSTGPTPAAEATDQMEQAYKRVGLIPRPSKSFRDEEEASFWGADIDGKRGIVRGSLKRAVPLAGLLFRVAIISLFLYRRRLLSILDGVFQSFQHCSSHAILKLDSRTKSDLLLAAVLLPLAATNLRARLSERVTATDASDWGEAGACASLPGSLAQEAYRSVLRKSVWARLLGPAKAWLRGKGLLDVAEELPDGRVALAISSCSPERKPTKEPPDWWEWVRAGRLDLFDQWLVDNGLDGFDLAGIPSFAEINGGKELPRQLRATDRMPPDKQDRAVPGSNHEVSRSPQQFEGSPICELGPEALQLLQSLPEDQFIFPPSRRGVLREPGYLDLFSGERGVAESWVRQTGRWALCFDIEHSPAEDLSDAKVRRLIWSALEAGAFVAVGMGPVCSSFSLAITPPVRTKHFPMGLPNLSEKMQQKIEQGNSFALWCFDLLRRASQLGLAVWLENPHSSWMFRIPAFGELLQAVPELGCWVVPLQQEMAETHPLCVQHPACGSQDAVYWWA</sequence>
<proteinExistence type="predicted"/>
<accession>A0ABP0NSY9</accession>
<protein>
    <submittedName>
        <fullName evidence="2">Uncharacterized protein</fullName>
    </submittedName>
</protein>
<feature type="non-terminal residue" evidence="2">
    <location>
        <position position="1"/>
    </location>
</feature>
<name>A0ABP0NSY9_9DINO</name>
<gene>
    <name evidence="2" type="ORF">CCMP2556_LOCUS32874</name>
</gene>
<feature type="region of interest" description="Disordered" evidence="1">
    <location>
        <begin position="138"/>
        <end position="179"/>
    </location>
</feature>
<feature type="compositionally biased region" description="Basic and acidic residues" evidence="1">
    <location>
        <begin position="761"/>
        <end position="770"/>
    </location>
</feature>
<evidence type="ECO:0000313" key="3">
    <source>
        <dbReference type="Proteomes" id="UP001642484"/>
    </source>
</evidence>
<dbReference type="EMBL" id="CAXAMN010022151">
    <property type="protein sequence ID" value="CAK9066900.1"/>
    <property type="molecule type" value="Genomic_DNA"/>
</dbReference>
<feature type="compositionally biased region" description="Acidic residues" evidence="1">
    <location>
        <begin position="160"/>
        <end position="177"/>
    </location>
</feature>
<keyword evidence="3" id="KW-1185">Reference proteome</keyword>
<evidence type="ECO:0000313" key="2">
    <source>
        <dbReference type="EMBL" id="CAK9066900.1"/>
    </source>
</evidence>
<dbReference type="Proteomes" id="UP001642484">
    <property type="component" value="Unassembled WGS sequence"/>
</dbReference>